<dbReference type="Gene3D" id="3.80.10.10">
    <property type="entry name" value="Ribonuclease Inhibitor"/>
    <property type="match status" value="2"/>
</dbReference>
<dbReference type="InterPro" id="IPR001810">
    <property type="entry name" value="F-box_dom"/>
</dbReference>
<organism evidence="2 3">
    <name type="scientific">Centaurea solstitialis</name>
    <name type="common">yellow star-thistle</name>
    <dbReference type="NCBI Taxonomy" id="347529"/>
    <lineage>
        <taxon>Eukaryota</taxon>
        <taxon>Viridiplantae</taxon>
        <taxon>Streptophyta</taxon>
        <taxon>Embryophyta</taxon>
        <taxon>Tracheophyta</taxon>
        <taxon>Spermatophyta</taxon>
        <taxon>Magnoliopsida</taxon>
        <taxon>eudicotyledons</taxon>
        <taxon>Gunneridae</taxon>
        <taxon>Pentapetalae</taxon>
        <taxon>asterids</taxon>
        <taxon>campanulids</taxon>
        <taxon>Asterales</taxon>
        <taxon>Asteraceae</taxon>
        <taxon>Carduoideae</taxon>
        <taxon>Cardueae</taxon>
        <taxon>Centaureinae</taxon>
        <taxon>Centaurea</taxon>
    </lineage>
</organism>
<name>A0AA38S8R5_9ASTR</name>
<dbReference type="SUPFAM" id="SSF81383">
    <property type="entry name" value="F-box domain"/>
    <property type="match status" value="2"/>
</dbReference>
<feature type="domain" description="F-box" evidence="1">
    <location>
        <begin position="25"/>
        <end position="67"/>
    </location>
</feature>
<comment type="caution">
    <text evidence="2">The sequence shown here is derived from an EMBL/GenBank/DDBJ whole genome shotgun (WGS) entry which is preliminary data.</text>
</comment>
<keyword evidence="3" id="KW-1185">Reference proteome</keyword>
<gene>
    <name evidence="2" type="ORF">OSB04_030417</name>
</gene>
<dbReference type="SMART" id="SM00256">
    <property type="entry name" value="FBOX"/>
    <property type="match status" value="2"/>
</dbReference>
<dbReference type="Pfam" id="PF12937">
    <property type="entry name" value="F-box-like"/>
    <property type="match status" value="2"/>
</dbReference>
<sequence>MTPIYFRRRTCYASSPSSSTRLDSLPDGIVQYILSKLSNAKDVASCFCVSKKWKELMSYHKRLCFTYGIFNKLRATQNPECIVTQMVSSVSQLEELLVVCPFTTASLAKWLSVAGSSLKDLGLRVPKMHLPYYRSRDECLIKLDCIQAARNLESLRLSHMPLTRAPKWDVFHKLRNLEIREVTMEDSVLREVLRATPNLTRLVLVECTGLMEISIELLELRYCLLRVSNGSLTLRAPKIQYLGVGGCSRIRVYKANCLKSLSICNGQIVTMVDFGGNLIALESLCIEGYGWRWDAITKMLQLATHVKHLRAEFEFIEDFQEIDFVDFFKTHPKLKSFHLLGGMFEALCNNDTTLNNVDPDFVIPCLEEVIITVRSYYNMKSPSIFNAEKVTRMVQLLLKYGNKLKAIKVNPNGTDFSEAIHSNSLKASKRLAEKEHGYTLSRQLQGKRMDSLPDGVVEYILSKLSNAKDVASCNCVSKKWKDLMSCIKRLCFPLDNRITPQTGDFIVMQMVSSVSQLEELVVACPFTTAGLASWLSVTGSSLKDLGLCVSKMHLCYESCDECLTKLECIQAARNLESLRLSQVSLARAPSWDVFHKLRSLEITKVMMEDSVLREALRATTNLTRLVLVECRGLMIIWIELLELQHCLLRACGDSLTLIRAPKIQYLEVRGCSRIKVHHTNCLKSLSIGNSCNVVTMVDFGGNLIALESLCIEGYGWHWDAITKMLQLATHVKHLRAEFEFIQDFQEIDFVDFFKPHPKLKSFHTRGGMFEALCNNHTSLKNANFVIPCLEEVVINVKSAYNRKSASIFDAKKVTRMVESLLKYGNKIKTIKVTSAKDFSEEIHRGMDRLWNGIEFHIFAIHGFGHSITFEKEFNSILSNFLKN</sequence>
<feature type="domain" description="F-box" evidence="1">
    <location>
        <begin position="452"/>
        <end position="491"/>
    </location>
</feature>
<dbReference type="InterPro" id="IPR032675">
    <property type="entry name" value="LRR_dom_sf"/>
</dbReference>
<dbReference type="PANTHER" id="PTHR34145">
    <property type="entry name" value="OS02G0105600 PROTEIN"/>
    <property type="match status" value="1"/>
</dbReference>
<dbReference type="PANTHER" id="PTHR34145:SF28">
    <property type="entry name" value="F-BOX DOMAIN-CONTAINING PROTEIN"/>
    <property type="match status" value="1"/>
</dbReference>
<dbReference type="Gene3D" id="1.20.1280.50">
    <property type="match status" value="2"/>
</dbReference>
<dbReference type="Pfam" id="PF23622">
    <property type="entry name" value="LRR_At1g61320_AtMIF1"/>
    <property type="match status" value="2"/>
</dbReference>
<dbReference type="Proteomes" id="UP001172457">
    <property type="component" value="Chromosome 8"/>
</dbReference>
<evidence type="ECO:0000313" key="3">
    <source>
        <dbReference type="Proteomes" id="UP001172457"/>
    </source>
</evidence>
<reference evidence="2" key="1">
    <citation type="submission" date="2023-03" db="EMBL/GenBank/DDBJ databases">
        <title>Chromosome-scale reference genome and RAD-based genetic map of yellow starthistle (Centaurea solstitialis) reveal putative structural variation and QTLs associated with invader traits.</title>
        <authorList>
            <person name="Reatini B."/>
            <person name="Cang F.A."/>
            <person name="Jiang Q."/>
            <person name="Mckibben M.T.W."/>
            <person name="Barker M.S."/>
            <person name="Rieseberg L.H."/>
            <person name="Dlugosch K.M."/>
        </authorList>
    </citation>
    <scope>NUCLEOTIDE SEQUENCE</scope>
    <source>
        <strain evidence="2">CAN-66</strain>
        <tissue evidence="2">Leaf</tissue>
    </source>
</reference>
<evidence type="ECO:0000259" key="1">
    <source>
        <dbReference type="SMART" id="SM00256"/>
    </source>
</evidence>
<dbReference type="AlphaFoldDB" id="A0AA38S8R5"/>
<protein>
    <recommendedName>
        <fullName evidence="1">F-box domain-containing protein</fullName>
    </recommendedName>
</protein>
<dbReference type="InterPro" id="IPR055357">
    <property type="entry name" value="LRR_At1g61320_AtMIF1"/>
</dbReference>
<dbReference type="InterPro" id="IPR053772">
    <property type="entry name" value="At1g61320/At1g61330-like"/>
</dbReference>
<proteinExistence type="predicted"/>
<dbReference type="EMBL" id="JARYMX010000008">
    <property type="protein sequence ID" value="KAJ9537684.1"/>
    <property type="molecule type" value="Genomic_DNA"/>
</dbReference>
<dbReference type="SUPFAM" id="SSF52047">
    <property type="entry name" value="RNI-like"/>
    <property type="match status" value="2"/>
</dbReference>
<accession>A0AA38S8R5</accession>
<evidence type="ECO:0000313" key="2">
    <source>
        <dbReference type="EMBL" id="KAJ9537684.1"/>
    </source>
</evidence>
<dbReference type="InterPro" id="IPR036047">
    <property type="entry name" value="F-box-like_dom_sf"/>
</dbReference>